<comment type="caution">
    <text evidence="5">The sequence shown here is derived from an EMBL/GenBank/DDBJ whole genome shotgun (WGS) entry which is preliminary data.</text>
</comment>
<dbReference type="Proteomes" id="UP001189429">
    <property type="component" value="Unassembled WGS sequence"/>
</dbReference>
<reference evidence="5" key="1">
    <citation type="submission" date="2023-10" db="EMBL/GenBank/DDBJ databases">
        <authorList>
            <person name="Chen Y."/>
            <person name="Shah S."/>
            <person name="Dougan E. K."/>
            <person name="Thang M."/>
            <person name="Chan C."/>
        </authorList>
    </citation>
    <scope>NUCLEOTIDE SEQUENCE [LARGE SCALE GENOMIC DNA]</scope>
</reference>
<name>A0ABN9UWV7_9DINO</name>
<keyword evidence="6" id="KW-1185">Reference proteome</keyword>
<dbReference type="EMBL" id="CAUYUJ010016384">
    <property type="protein sequence ID" value="CAK0864630.1"/>
    <property type="molecule type" value="Genomic_DNA"/>
</dbReference>
<keyword evidence="2" id="KW-0067">ATP-binding</keyword>
<dbReference type="Gene3D" id="3.40.50.300">
    <property type="entry name" value="P-loop containing nucleotide triphosphate hydrolases"/>
    <property type="match status" value="1"/>
</dbReference>
<dbReference type="PROSITE" id="PS51061">
    <property type="entry name" value="R3H"/>
    <property type="match status" value="1"/>
</dbReference>
<feature type="region of interest" description="Disordered" evidence="3">
    <location>
        <begin position="606"/>
        <end position="633"/>
    </location>
</feature>
<dbReference type="InterPro" id="IPR010488">
    <property type="entry name" value="Zeta_toxin_domain"/>
</dbReference>
<dbReference type="SUPFAM" id="SSF82708">
    <property type="entry name" value="R3H domain"/>
    <property type="match status" value="1"/>
</dbReference>
<keyword evidence="1" id="KW-0547">Nucleotide-binding</keyword>
<evidence type="ECO:0000256" key="1">
    <source>
        <dbReference type="ARBA" id="ARBA00022741"/>
    </source>
</evidence>
<dbReference type="InterPro" id="IPR001374">
    <property type="entry name" value="R3H_dom"/>
</dbReference>
<dbReference type="Pfam" id="PF06414">
    <property type="entry name" value="Zeta_toxin"/>
    <property type="match status" value="1"/>
</dbReference>
<dbReference type="SMART" id="SM00393">
    <property type="entry name" value="R3H"/>
    <property type="match status" value="1"/>
</dbReference>
<feature type="compositionally biased region" description="Low complexity" evidence="3">
    <location>
        <begin position="22"/>
        <end position="36"/>
    </location>
</feature>
<protein>
    <recommendedName>
        <fullName evidence="4">R3H domain-containing protein</fullName>
    </recommendedName>
</protein>
<evidence type="ECO:0000256" key="2">
    <source>
        <dbReference type="ARBA" id="ARBA00022840"/>
    </source>
</evidence>
<feature type="domain" description="R3H" evidence="4">
    <location>
        <begin position="650"/>
        <end position="717"/>
    </location>
</feature>
<dbReference type="InterPro" id="IPR036867">
    <property type="entry name" value="R3H_dom_sf"/>
</dbReference>
<dbReference type="CDD" id="cd02325">
    <property type="entry name" value="R3H"/>
    <property type="match status" value="1"/>
</dbReference>
<feature type="region of interest" description="Disordered" evidence="3">
    <location>
        <begin position="1"/>
        <end position="39"/>
    </location>
</feature>
<evidence type="ECO:0000259" key="4">
    <source>
        <dbReference type="PROSITE" id="PS51061"/>
    </source>
</evidence>
<proteinExistence type="predicted"/>
<dbReference type="Gene3D" id="3.30.1370.50">
    <property type="entry name" value="R3H-like domain"/>
    <property type="match status" value="1"/>
</dbReference>
<dbReference type="Pfam" id="PF01424">
    <property type="entry name" value="R3H"/>
    <property type="match status" value="1"/>
</dbReference>
<evidence type="ECO:0000313" key="6">
    <source>
        <dbReference type="Proteomes" id="UP001189429"/>
    </source>
</evidence>
<sequence>MGCAHAGAAGASGALPPAELHPWSVESGSASSSWDAAPDEEEVRVFYEIAVDRRTRRDRQGSDDSAGELDAVGPRKSLAIGKMKSMKALMGHALTKRPRAKSLVSRGSRCRSVTNGSILSEGDEQHPPKDYFLTADQLAGLAEDLGFQDLGRDEIARIYGGMPKDENGKVGKEQFAAAVRAGPAAPALRLLVQKLHRGFAYGFSTPEDYDFSRPSSHNYRAEGREFTDEFADLRRNIDYSYHNNYTLERQRWQDEVIKSTVVRCSEQPAPWLVFTCGPMGVGKGYCMNWMSKHGFFPLENIVHVDPDAFKLMMPEWPRYVKQSGEEAGTLCHMESSFMMEIAQWAAMQRRQNIWIDGSLRNASFYAQVFEDIRTRYPHYKISIMYIYADESAIRQRIKVRAERTGRSVPESLVQASLGAMDKALNKLTPLCDFVARINNSGEIPVLTAFETVDTKAGLELRSDSRLCAQYVQGEAVPGGLEGLVNTMSEMAWFFSESTYQHERDNILQDLAQRARDDARAAFLAGEDSSVDVDSYLDRPSGPQLSELAKGRALAAHARWLLNGPAHGLADPLAASASEGLGAVWAGVPETLRPRLREMCGRLARGEEPLLPDGLGRHADGASPGEEADEEAAARRARLRSRAARVRTELEVATAPHVEAIRLFARDSESPGDAEIIFPPTLTPDQRGFLHQLAEQLGLLHESVGEGSERSLVVRKFSLDLDEWVVLPGLSP</sequence>
<gene>
    <name evidence="5" type="ORF">PCOR1329_LOCUS52455</name>
</gene>
<accession>A0ABN9UWV7</accession>
<evidence type="ECO:0000313" key="5">
    <source>
        <dbReference type="EMBL" id="CAK0864630.1"/>
    </source>
</evidence>
<dbReference type="SUPFAM" id="SSF52540">
    <property type="entry name" value="P-loop containing nucleoside triphosphate hydrolases"/>
    <property type="match status" value="1"/>
</dbReference>
<organism evidence="5 6">
    <name type="scientific">Prorocentrum cordatum</name>
    <dbReference type="NCBI Taxonomy" id="2364126"/>
    <lineage>
        <taxon>Eukaryota</taxon>
        <taxon>Sar</taxon>
        <taxon>Alveolata</taxon>
        <taxon>Dinophyceae</taxon>
        <taxon>Prorocentrales</taxon>
        <taxon>Prorocentraceae</taxon>
        <taxon>Prorocentrum</taxon>
    </lineage>
</organism>
<feature type="compositionally biased region" description="Low complexity" evidence="3">
    <location>
        <begin position="1"/>
        <end position="14"/>
    </location>
</feature>
<evidence type="ECO:0000256" key="3">
    <source>
        <dbReference type="SAM" id="MobiDB-lite"/>
    </source>
</evidence>
<dbReference type="InterPro" id="IPR027417">
    <property type="entry name" value="P-loop_NTPase"/>
</dbReference>